<feature type="transmembrane region" description="Helical" evidence="10">
    <location>
        <begin position="399"/>
        <end position="422"/>
    </location>
</feature>
<dbReference type="GO" id="GO:0008137">
    <property type="term" value="F:NADH dehydrogenase (ubiquinone) activity"/>
    <property type="evidence" value="ECO:0007669"/>
    <property type="project" value="InterPro"/>
</dbReference>
<feature type="transmembrane region" description="Helical" evidence="10">
    <location>
        <begin position="443"/>
        <end position="462"/>
    </location>
</feature>
<evidence type="ECO:0000313" key="13">
    <source>
        <dbReference type="EMBL" id="MXO74116.1"/>
    </source>
</evidence>
<dbReference type="Pfam" id="PF01059">
    <property type="entry name" value="Oxidored_q5_N"/>
    <property type="match status" value="1"/>
</dbReference>
<feature type="transmembrane region" description="Helical" evidence="10">
    <location>
        <begin position="366"/>
        <end position="387"/>
    </location>
</feature>
<proteinExistence type="inferred from homology"/>
<keyword evidence="6" id="KW-0520">NAD</keyword>
<feature type="domain" description="NADH:quinone oxidoreductase/Mrp antiporter transmembrane" evidence="11">
    <location>
        <begin position="126"/>
        <end position="411"/>
    </location>
</feature>
<feature type="transmembrane region" description="Helical" evidence="10">
    <location>
        <begin position="231"/>
        <end position="254"/>
    </location>
</feature>
<name>A0A6I4TBZ0_9SPHN</name>
<evidence type="ECO:0000256" key="2">
    <source>
        <dbReference type="ARBA" id="ARBA00009025"/>
    </source>
</evidence>
<dbReference type="GO" id="GO:0042773">
    <property type="term" value="P:ATP synthesis coupled electron transport"/>
    <property type="evidence" value="ECO:0007669"/>
    <property type="project" value="InterPro"/>
</dbReference>
<feature type="transmembrane region" description="Helical" evidence="10">
    <location>
        <begin position="109"/>
        <end position="126"/>
    </location>
</feature>
<reference evidence="13 14" key="1">
    <citation type="submission" date="2019-12" db="EMBL/GenBank/DDBJ databases">
        <title>Genomic-based taxomic classification of the family Erythrobacteraceae.</title>
        <authorList>
            <person name="Xu L."/>
        </authorList>
    </citation>
    <scope>NUCLEOTIDE SEQUENCE [LARGE SCALE GENOMIC DNA]</scope>
    <source>
        <strain evidence="13 14">100921-2</strain>
    </source>
</reference>
<dbReference type="GO" id="GO:0015990">
    <property type="term" value="P:electron transport coupled proton transport"/>
    <property type="evidence" value="ECO:0007669"/>
    <property type="project" value="TreeGrafter"/>
</dbReference>
<dbReference type="PRINTS" id="PR01437">
    <property type="entry name" value="NUOXDRDTASE4"/>
</dbReference>
<dbReference type="NCBIfam" id="NF004501">
    <property type="entry name" value="PRK05846.1-5"/>
    <property type="match status" value="1"/>
</dbReference>
<organism evidence="13 14">
    <name type="scientific">Tsuneonella aeria</name>
    <dbReference type="NCBI Taxonomy" id="1837929"/>
    <lineage>
        <taxon>Bacteria</taxon>
        <taxon>Pseudomonadati</taxon>
        <taxon>Pseudomonadota</taxon>
        <taxon>Alphaproteobacteria</taxon>
        <taxon>Sphingomonadales</taxon>
        <taxon>Erythrobacteraceae</taxon>
        <taxon>Tsuneonella</taxon>
    </lineage>
</organism>
<evidence type="ECO:0000313" key="14">
    <source>
        <dbReference type="Proteomes" id="UP000439522"/>
    </source>
</evidence>
<dbReference type="RefSeq" id="WP_160609899.1">
    <property type="nucleotide sequence ID" value="NZ_WTZA01000001.1"/>
</dbReference>
<feature type="transmembrane region" description="Helical" evidence="10">
    <location>
        <begin position="296"/>
        <end position="317"/>
    </location>
</feature>
<feature type="compositionally biased region" description="Basic and acidic residues" evidence="9">
    <location>
        <begin position="498"/>
        <end position="519"/>
    </location>
</feature>
<evidence type="ECO:0000256" key="4">
    <source>
        <dbReference type="ARBA" id="ARBA00022967"/>
    </source>
</evidence>
<dbReference type="GO" id="GO:0003954">
    <property type="term" value="F:NADH dehydrogenase activity"/>
    <property type="evidence" value="ECO:0007669"/>
    <property type="project" value="TreeGrafter"/>
</dbReference>
<dbReference type="InterPro" id="IPR010227">
    <property type="entry name" value="NADH_Q_OxRdtase_chainM/4"/>
</dbReference>
<evidence type="ECO:0000256" key="3">
    <source>
        <dbReference type="ARBA" id="ARBA00022692"/>
    </source>
</evidence>
<evidence type="ECO:0000256" key="6">
    <source>
        <dbReference type="ARBA" id="ARBA00023027"/>
    </source>
</evidence>
<evidence type="ECO:0000259" key="11">
    <source>
        <dbReference type="Pfam" id="PF00361"/>
    </source>
</evidence>
<accession>A0A6I4TBZ0</accession>
<protein>
    <submittedName>
        <fullName evidence="13">NADH-quinone oxidoreductase subunit M</fullName>
        <ecNumber evidence="13">1.6.5.11</ecNumber>
    </submittedName>
</protein>
<feature type="transmembrane region" description="Helical" evidence="10">
    <location>
        <begin position="162"/>
        <end position="181"/>
    </location>
</feature>
<evidence type="ECO:0000256" key="1">
    <source>
        <dbReference type="ARBA" id="ARBA00004127"/>
    </source>
</evidence>
<dbReference type="NCBIfam" id="NF004499">
    <property type="entry name" value="PRK05846.1-3"/>
    <property type="match status" value="1"/>
</dbReference>
<feature type="transmembrane region" description="Helical" evidence="10">
    <location>
        <begin position="6"/>
        <end position="24"/>
    </location>
</feature>
<dbReference type="Proteomes" id="UP000439522">
    <property type="component" value="Unassembled WGS sequence"/>
</dbReference>
<evidence type="ECO:0000256" key="5">
    <source>
        <dbReference type="ARBA" id="ARBA00022989"/>
    </source>
</evidence>
<feature type="domain" description="NADH:ubiquinone oxidoreductase chain 4 N-terminal" evidence="12">
    <location>
        <begin position="67"/>
        <end position="120"/>
    </location>
</feature>
<dbReference type="EMBL" id="WTZA01000001">
    <property type="protein sequence ID" value="MXO74116.1"/>
    <property type="molecule type" value="Genomic_DNA"/>
</dbReference>
<evidence type="ECO:0000256" key="10">
    <source>
        <dbReference type="SAM" id="Phobius"/>
    </source>
</evidence>
<dbReference type="PANTHER" id="PTHR43507:SF1">
    <property type="entry name" value="NADH-UBIQUINONE OXIDOREDUCTASE CHAIN 4"/>
    <property type="match status" value="1"/>
</dbReference>
<dbReference type="GO" id="GO:0048039">
    <property type="term" value="F:ubiquinone binding"/>
    <property type="evidence" value="ECO:0007669"/>
    <property type="project" value="TreeGrafter"/>
</dbReference>
<keyword evidence="14" id="KW-1185">Reference proteome</keyword>
<evidence type="ECO:0000256" key="7">
    <source>
        <dbReference type="ARBA" id="ARBA00023136"/>
    </source>
</evidence>
<dbReference type="GO" id="GO:0016020">
    <property type="term" value="C:membrane"/>
    <property type="evidence" value="ECO:0007669"/>
    <property type="project" value="UniProtKB-SubCell"/>
</dbReference>
<feature type="transmembrane region" description="Helical" evidence="10">
    <location>
        <begin position="266"/>
        <end position="289"/>
    </location>
</feature>
<dbReference type="PANTHER" id="PTHR43507">
    <property type="entry name" value="NADH-UBIQUINONE OXIDOREDUCTASE CHAIN 4"/>
    <property type="match status" value="1"/>
</dbReference>
<keyword evidence="5 10" id="KW-1133">Transmembrane helix</keyword>
<keyword evidence="3 8" id="KW-0812">Transmembrane</keyword>
<dbReference type="InterPro" id="IPR001750">
    <property type="entry name" value="ND/Mrp_TM"/>
</dbReference>
<comment type="caution">
    <text evidence="13">The sequence shown here is derived from an EMBL/GenBank/DDBJ whole genome shotgun (WGS) entry which is preliminary data.</text>
</comment>
<feature type="transmembrane region" description="Helical" evidence="10">
    <location>
        <begin position="201"/>
        <end position="219"/>
    </location>
</feature>
<dbReference type="OrthoDB" id="9768329at2"/>
<feature type="transmembrane region" description="Helical" evidence="10">
    <location>
        <begin position="132"/>
        <end position="150"/>
    </location>
</feature>
<evidence type="ECO:0000259" key="12">
    <source>
        <dbReference type="Pfam" id="PF01059"/>
    </source>
</evidence>
<feature type="transmembrane region" description="Helical" evidence="10">
    <location>
        <begin position="31"/>
        <end position="51"/>
    </location>
</feature>
<keyword evidence="7 10" id="KW-0472">Membrane</keyword>
<feature type="region of interest" description="Disordered" evidence="9">
    <location>
        <begin position="488"/>
        <end position="519"/>
    </location>
</feature>
<feature type="transmembrane region" description="Helical" evidence="10">
    <location>
        <begin position="71"/>
        <end position="97"/>
    </location>
</feature>
<dbReference type="AlphaFoldDB" id="A0A6I4TBZ0"/>
<sequence length="519" mass="56663">MGGLPILSLMLLVPLVGALACFFLDARAARMTALVATLVDLALGVVLWASYDVGGAQWQFVERAPLFAGFQYALGIDGIALMLILLSVFLMPICILASWDGIQKRVGEYMAAFLFMELLMIGVFAAQDILLFYIFFEAGLIPMYLIIGIWGGQDRIYASYKFFLYTLLGSVLMLIAMLWMMNEAGTTDIPTLMQYDFPVQAQTWLWLAFFASFAVKMPMWPVHTWLPDAHVQAPTAGSVILAGVLLKMGGYGFIRFSLPMFPEASAYWAWLVFALSMAAVVITSVIALVQHDMKKLIAYSSVAHMAIVTIGLFAFNVQGLEGAMIVMLSHGLVSGALFLCVGVIYDRLHTREIDRYGGLSINMPKYAVFFLLFTMASIGLPGTSGFVGEFLSLAGIYQVSTWVALVCTTGIILGAAYMLYLYRRVAFGPQKNADAAAMPDLNAREWLMLAPIAAAVLWMGVYPESFLAPMRKDIAALDARIARAAPAGDSKPAAARPEQVRREAANAMPHHEASAGEAH</sequence>
<dbReference type="Pfam" id="PF00361">
    <property type="entry name" value="Proton_antipo_M"/>
    <property type="match status" value="1"/>
</dbReference>
<dbReference type="InterPro" id="IPR000260">
    <property type="entry name" value="NADH4_N"/>
</dbReference>
<evidence type="ECO:0000256" key="9">
    <source>
        <dbReference type="SAM" id="MobiDB-lite"/>
    </source>
</evidence>
<comment type="similarity">
    <text evidence="2">Belongs to the complex I subunit 4 family.</text>
</comment>
<keyword evidence="4" id="KW-1278">Translocase</keyword>
<feature type="transmembrane region" description="Helical" evidence="10">
    <location>
        <begin position="323"/>
        <end position="345"/>
    </location>
</feature>
<dbReference type="InterPro" id="IPR003918">
    <property type="entry name" value="NADH_UbQ_OxRdtase"/>
</dbReference>
<dbReference type="EC" id="1.6.5.11" evidence="13"/>
<dbReference type="GO" id="GO:0012505">
    <property type="term" value="C:endomembrane system"/>
    <property type="evidence" value="ECO:0007669"/>
    <property type="project" value="UniProtKB-SubCell"/>
</dbReference>
<dbReference type="NCBIfam" id="TIGR01972">
    <property type="entry name" value="NDH_I_M"/>
    <property type="match status" value="1"/>
</dbReference>
<keyword evidence="13" id="KW-0560">Oxidoreductase</keyword>
<gene>
    <name evidence="13" type="ORF">GRI40_02630</name>
</gene>
<comment type="subcellular location">
    <subcellularLocation>
        <location evidence="1">Endomembrane system</location>
        <topology evidence="1">Multi-pass membrane protein</topology>
    </subcellularLocation>
    <subcellularLocation>
        <location evidence="8">Membrane</location>
        <topology evidence="8">Multi-pass membrane protein</topology>
    </subcellularLocation>
</comment>
<evidence type="ECO:0000256" key="8">
    <source>
        <dbReference type="RuleBase" id="RU000320"/>
    </source>
</evidence>